<gene>
    <name evidence="2" type="ORF">TrLO_g7249</name>
</gene>
<sequence>MSDMPITALPNEEPSEGPSPLPPDALLHVKSSKKGIPPLPNLLMFQTSIPPKTSQPNPLTSAPNLELRPEPEETTNDNSDHTPSSEMTTQSPPPTNTHNSHSTTTPTHVTECHIIYSILMACISSSMLVLRANYAISGNEKISHFW</sequence>
<keyword evidence="3" id="KW-1185">Reference proteome</keyword>
<feature type="compositionally biased region" description="Low complexity" evidence="1">
    <location>
        <begin position="96"/>
        <end position="105"/>
    </location>
</feature>
<comment type="caution">
    <text evidence="2">The sequence shown here is derived from an EMBL/GenBank/DDBJ whole genome shotgun (WGS) entry which is preliminary data.</text>
</comment>
<protein>
    <submittedName>
        <fullName evidence="2">Uncharacterized protein</fullName>
    </submittedName>
</protein>
<feature type="compositionally biased region" description="Polar residues" evidence="1">
    <location>
        <begin position="81"/>
        <end position="90"/>
    </location>
</feature>
<name>A0A9W7CEF8_9STRA</name>
<evidence type="ECO:0000313" key="3">
    <source>
        <dbReference type="Proteomes" id="UP001165122"/>
    </source>
</evidence>
<dbReference type="AlphaFoldDB" id="A0A9W7CEF8"/>
<feature type="compositionally biased region" description="Polar residues" evidence="1">
    <location>
        <begin position="44"/>
        <end position="63"/>
    </location>
</feature>
<evidence type="ECO:0000313" key="2">
    <source>
        <dbReference type="EMBL" id="GMI04215.1"/>
    </source>
</evidence>
<organism evidence="2 3">
    <name type="scientific">Triparma laevis f. longispina</name>
    <dbReference type="NCBI Taxonomy" id="1714387"/>
    <lineage>
        <taxon>Eukaryota</taxon>
        <taxon>Sar</taxon>
        <taxon>Stramenopiles</taxon>
        <taxon>Ochrophyta</taxon>
        <taxon>Bolidophyceae</taxon>
        <taxon>Parmales</taxon>
        <taxon>Triparmaceae</taxon>
        <taxon>Triparma</taxon>
    </lineage>
</organism>
<feature type="region of interest" description="Disordered" evidence="1">
    <location>
        <begin position="1"/>
        <end position="105"/>
    </location>
</feature>
<reference evidence="3" key="1">
    <citation type="journal article" date="2023" name="Commun. Biol.">
        <title>Genome analysis of Parmales, the sister group of diatoms, reveals the evolutionary specialization of diatoms from phago-mixotrophs to photoautotrophs.</title>
        <authorList>
            <person name="Ban H."/>
            <person name="Sato S."/>
            <person name="Yoshikawa S."/>
            <person name="Yamada K."/>
            <person name="Nakamura Y."/>
            <person name="Ichinomiya M."/>
            <person name="Sato N."/>
            <person name="Blanc-Mathieu R."/>
            <person name="Endo H."/>
            <person name="Kuwata A."/>
            <person name="Ogata H."/>
        </authorList>
    </citation>
    <scope>NUCLEOTIDE SEQUENCE [LARGE SCALE GENOMIC DNA]</scope>
    <source>
        <strain evidence="3">NIES 3700</strain>
    </source>
</reference>
<evidence type="ECO:0000256" key="1">
    <source>
        <dbReference type="SAM" id="MobiDB-lite"/>
    </source>
</evidence>
<dbReference type="EMBL" id="BRXW01000070">
    <property type="protein sequence ID" value="GMI04215.1"/>
    <property type="molecule type" value="Genomic_DNA"/>
</dbReference>
<proteinExistence type="predicted"/>
<accession>A0A9W7CEF8</accession>
<dbReference type="Proteomes" id="UP001165122">
    <property type="component" value="Unassembled WGS sequence"/>
</dbReference>